<gene>
    <name evidence="2" type="ORF">NSMM_400233</name>
</gene>
<proteinExistence type="predicted"/>
<evidence type="ECO:0000313" key="3">
    <source>
        <dbReference type="Proteomes" id="UP000198729"/>
    </source>
</evidence>
<dbReference type="RefSeq" id="WP_090286287.1">
    <property type="nucleotide sequence ID" value="NZ_FMWO01000048.1"/>
</dbReference>
<protein>
    <submittedName>
        <fullName evidence="2">Uncharacterized protein</fullName>
    </submittedName>
</protein>
<reference evidence="2 3" key="1">
    <citation type="submission" date="2016-10" db="EMBL/GenBank/DDBJ databases">
        <authorList>
            <person name="de Groot N.N."/>
        </authorList>
    </citation>
    <scope>NUCLEOTIDE SEQUENCE [LARGE SCALE GENOMIC DNA]</scope>
    <source>
        <strain evidence="2">1</strain>
    </source>
</reference>
<dbReference type="EMBL" id="FMWO01000048">
    <property type="protein sequence ID" value="SCZ85755.1"/>
    <property type="molecule type" value="Genomic_DNA"/>
</dbReference>
<name>A0A1G5SEX7_9PROT</name>
<evidence type="ECO:0000256" key="1">
    <source>
        <dbReference type="SAM" id="Phobius"/>
    </source>
</evidence>
<dbReference type="Proteomes" id="UP000198729">
    <property type="component" value="Unassembled WGS sequence"/>
</dbReference>
<keyword evidence="1" id="KW-1133">Transmembrane helix</keyword>
<keyword evidence="1" id="KW-0812">Transmembrane</keyword>
<feature type="transmembrane region" description="Helical" evidence="1">
    <location>
        <begin position="12"/>
        <end position="31"/>
    </location>
</feature>
<dbReference type="OrthoDB" id="5459961at2"/>
<keyword evidence="1" id="KW-0472">Membrane</keyword>
<dbReference type="AlphaFoldDB" id="A0A1G5SEX7"/>
<evidence type="ECO:0000313" key="2">
    <source>
        <dbReference type="EMBL" id="SCZ85755.1"/>
    </source>
</evidence>
<accession>A0A1G5SEX7</accession>
<sequence>MIACSADCIEWIKIGISALTPVSIFLAFLAYRANLKKIRDDKTRERDREYVTQFQKSLEWSFNSLTDDGRSMPPMADRLNWLTAARHILRAKKIASQITHPTYKTIADEFEEYWRHKFYMALADPALRDWHYFIDKEAPAWPENIEIRSALVIMDFSNWKDGTPDPTDAVDRENFIKHVSGIKGSIAGRSLETYINHLEKLKAPRRGDSRSTINNTLLVD</sequence>
<organism evidence="2 3">
    <name type="scientific">Nitrosomonas mobilis</name>
    <dbReference type="NCBI Taxonomy" id="51642"/>
    <lineage>
        <taxon>Bacteria</taxon>
        <taxon>Pseudomonadati</taxon>
        <taxon>Pseudomonadota</taxon>
        <taxon>Betaproteobacteria</taxon>
        <taxon>Nitrosomonadales</taxon>
        <taxon>Nitrosomonadaceae</taxon>
        <taxon>Nitrosomonas</taxon>
    </lineage>
</organism>
<keyword evidence="3" id="KW-1185">Reference proteome</keyword>